<keyword evidence="1" id="KW-0812">Transmembrane</keyword>
<reference evidence="2 3" key="3">
    <citation type="journal article" date="2013" name="Rice">
        <title>Improvement of the Oryza sativa Nipponbare reference genome using next generation sequence and optical map data.</title>
        <authorList>
            <person name="Kawahara Y."/>
            <person name="de la Bastide M."/>
            <person name="Hamilton J.P."/>
            <person name="Kanamori H."/>
            <person name="McCombie W.R."/>
            <person name="Ouyang S."/>
            <person name="Schwartz D.C."/>
            <person name="Tanaka T."/>
            <person name="Wu J."/>
            <person name="Zhou S."/>
            <person name="Childs K.L."/>
            <person name="Davidson R.M."/>
            <person name="Lin H."/>
            <person name="Quesada-Ocampo L."/>
            <person name="Vaillancourt B."/>
            <person name="Sakai H."/>
            <person name="Lee S.S."/>
            <person name="Kim J."/>
            <person name="Numa H."/>
            <person name="Itoh T."/>
            <person name="Buell C.R."/>
            <person name="Matsumoto T."/>
        </authorList>
    </citation>
    <scope>NUCLEOTIDE SEQUENCE [LARGE SCALE GENOMIC DNA]</scope>
    <source>
        <strain evidence="3">cv. Nipponbare</strain>
    </source>
</reference>
<protein>
    <submittedName>
        <fullName evidence="2">Os02g0292400 protein</fullName>
    </submittedName>
</protein>
<keyword evidence="3" id="KW-1185">Reference proteome</keyword>
<evidence type="ECO:0000313" key="2">
    <source>
        <dbReference type="EMBL" id="BAS78197.1"/>
    </source>
</evidence>
<reference evidence="3" key="1">
    <citation type="journal article" date="2005" name="Nature">
        <title>The map-based sequence of the rice genome.</title>
        <authorList>
            <consortium name="International rice genome sequencing project (IRGSP)"/>
            <person name="Matsumoto T."/>
            <person name="Wu J."/>
            <person name="Kanamori H."/>
            <person name="Katayose Y."/>
            <person name="Fujisawa M."/>
            <person name="Namiki N."/>
            <person name="Mizuno H."/>
            <person name="Yamamoto K."/>
            <person name="Antonio B.A."/>
            <person name="Baba T."/>
            <person name="Sakata K."/>
            <person name="Nagamura Y."/>
            <person name="Aoki H."/>
            <person name="Arikawa K."/>
            <person name="Arita K."/>
            <person name="Bito T."/>
            <person name="Chiden Y."/>
            <person name="Fujitsuka N."/>
            <person name="Fukunaka R."/>
            <person name="Hamada M."/>
            <person name="Harada C."/>
            <person name="Hayashi A."/>
            <person name="Hijishita S."/>
            <person name="Honda M."/>
            <person name="Hosokawa S."/>
            <person name="Ichikawa Y."/>
            <person name="Idonuma A."/>
            <person name="Iijima M."/>
            <person name="Ikeda M."/>
            <person name="Ikeno M."/>
            <person name="Ito K."/>
            <person name="Ito S."/>
            <person name="Ito T."/>
            <person name="Ito Y."/>
            <person name="Ito Y."/>
            <person name="Iwabuchi A."/>
            <person name="Kamiya K."/>
            <person name="Karasawa W."/>
            <person name="Kurita K."/>
            <person name="Katagiri S."/>
            <person name="Kikuta A."/>
            <person name="Kobayashi H."/>
            <person name="Kobayashi N."/>
            <person name="Machita K."/>
            <person name="Maehara T."/>
            <person name="Masukawa M."/>
            <person name="Mizubayashi T."/>
            <person name="Mukai Y."/>
            <person name="Nagasaki H."/>
            <person name="Nagata Y."/>
            <person name="Naito S."/>
            <person name="Nakashima M."/>
            <person name="Nakama Y."/>
            <person name="Nakamichi Y."/>
            <person name="Nakamura M."/>
            <person name="Meguro A."/>
            <person name="Negishi M."/>
            <person name="Ohta I."/>
            <person name="Ohta T."/>
            <person name="Okamoto M."/>
            <person name="Ono N."/>
            <person name="Saji S."/>
            <person name="Sakaguchi M."/>
            <person name="Sakai K."/>
            <person name="Shibata M."/>
            <person name="Shimokawa T."/>
            <person name="Song J."/>
            <person name="Takazaki Y."/>
            <person name="Terasawa K."/>
            <person name="Tsugane M."/>
            <person name="Tsuji K."/>
            <person name="Ueda S."/>
            <person name="Waki K."/>
            <person name="Yamagata H."/>
            <person name="Yamamoto M."/>
            <person name="Yamamoto S."/>
            <person name="Yamane H."/>
            <person name="Yoshiki S."/>
            <person name="Yoshihara R."/>
            <person name="Yukawa K."/>
            <person name="Zhong H."/>
            <person name="Yano M."/>
            <person name="Yuan Q."/>
            <person name="Ouyang S."/>
            <person name="Liu J."/>
            <person name="Jones K.M."/>
            <person name="Gansberger K."/>
            <person name="Moffat K."/>
            <person name="Hill J."/>
            <person name="Bera J."/>
            <person name="Fadrosh D."/>
            <person name="Jin S."/>
            <person name="Johri S."/>
            <person name="Kim M."/>
            <person name="Overton L."/>
            <person name="Reardon M."/>
            <person name="Tsitrin T."/>
            <person name="Vuong H."/>
            <person name="Weaver B."/>
            <person name="Ciecko A."/>
            <person name="Tallon L."/>
            <person name="Jackson J."/>
            <person name="Pai G."/>
            <person name="Aken S.V."/>
            <person name="Utterback T."/>
            <person name="Reidmuller S."/>
            <person name="Feldblyum T."/>
            <person name="Hsiao J."/>
            <person name="Zismann V."/>
            <person name="Iobst S."/>
            <person name="de Vazeille A.R."/>
            <person name="Buell C.R."/>
            <person name="Ying K."/>
            <person name="Li Y."/>
            <person name="Lu T."/>
            <person name="Huang Y."/>
            <person name="Zhao Q."/>
            <person name="Feng Q."/>
            <person name="Zhang L."/>
            <person name="Zhu J."/>
            <person name="Weng Q."/>
            <person name="Mu J."/>
            <person name="Lu Y."/>
            <person name="Fan D."/>
            <person name="Liu Y."/>
            <person name="Guan J."/>
            <person name="Zhang Y."/>
            <person name="Yu S."/>
            <person name="Liu X."/>
            <person name="Zhang Y."/>
            <person name="Hong G."/>
            <person name="Han B."/>
            <person name="Choisne N."/>
            <person name="Demange N."/>
            <person name="Orjeda G."/>
            <person name="Samain S."/>
            <person name="Cattolico L."/>
            <person name="Pelletier E."/>
            <person name="Couloux A."/>
            <person name="Segurens B."/>
            <person name="Wincker P."/>
            <person name="D'Hont A."/>
            <person name="Scarpelli C."/>
            <person name="Weissenbach J."/>
            <person name="Salanoubat M."/>
            <person name="Quetier F."/>
            <person name="Yu Y."/>
            <person name="Kim H.R."/>
            <person name="Rambo T."/>
            <person name="Currie J."/>
            <person name="Collura K."/>
            <person name="Luo M."/>
            <person name="Yang T."/>
            <person name="Ammiraju J.S.S."/>
            <person name="Engler F."/>
            <person name="Soderlund C."/>
            <person name="Wing R.A."/>
            <person name="Palmer L.E."/>
            <person name="de la Bastide M."/>
            <person name="Spiegel L."/>
            <person name="Nascimento L."/>
            <person name="Zutavern T."/>
            <person name="O'Shaughnessy A."/>
            <person name="Dike S."/>
            <person name="Dedhia N."/>
            <person name="Preston R."/>
            <person name="Balija V."/>
            <person name="McCombie W.R."/>
            <person name="Chow T."/>
            <person name="Chen H."/>
            <person name="Chung M."/>
            <person name="Chen C."/>
            <person name="Shaw J."/>
            <person name="Wu H."/>
            <person name="Hsiao K."/>
            <person name="Chao Y."/>
            <person name="Chu M."/>
            <person name="Cheng C."/>
            <person name="Hour A."/>
            <person name="Lee P."/>
            <person name="Lin S."/>
            <person name="Lin Y."/>
            <person name="Liou J."/>
            <person name="Liu S."/>
            <person name="Hsing Y."/>
            <person name="Raghuvanshi S."/>
            <person name="Mohanty A."/>
            <person name="Bharti A.K."/>
            <person name="Gaur A."/>
            <person name="Gupta V."/>
            <person name="Kumar D."/>
            <person name="Ravi V."/>
            <person name="Vij S."/>
            <person name="Kapur A."/>
            <person name="Khurana P."/>
            <person name="Khurana P."/>
            <person name="Khurana J.P."/>
            <person name="Tyagi A.K."/>
            <person name="Gaikwad K."/>
            <person name="Singh A."/>
            <person name="Dalal V."/>
            <person name="Srivastava S."/>
            <person name="Dixit A."/>
            <person name="Pal A.K."/>
            <person name="Ghazi I.A."/>
            <person name="Yadav M."/>
            <person name="Pandit A."/>
            <person name="Bhargava A."/>
            <person name="Sureshbabu K."/>
            <person name="Batra K."/>
            <person name="Sharma T.R."/>
            <person name="Mohapatra T."/>
            <person name="Singh N.K."/>
            <person name="Messing J."/>
            <person name="Nelson A.B."/>
            <person name="Fuks G."/>
            <person name="Kavchok S."/>
            <person name="Keizer G."/>
            <person name="Linton E."/>
            <person name="Llaca V."/>
            <person name="Song R."/>
            <person name="Tanyolac B."/>
            <person name="Young S."/>
            <person name="Ho-Il K."/>
            <person name="Hahn J.H."/>
            <person name="Sangsakoo G."/>
            <person name="Vanavichit A."/>
            <person name="de Mattos Luiz.A.T."/>
            <person name="Zimmer P.D."/>
            <person name="Malone G."/>
            <person name="Dellagostin O."/>
            <person name="de Oliveira A.C."/>
            <person name="Bevan M."/>
            <person name="Bancroft I."/>
            <person name="Minx P."/>
            <person name="Cordum H."/>
            <person name="Wilson R."/>
            <person name="Cheng Z."/>
            <person name="Jin W."/>
            <person name="Jiang J."/>
            <person name="Leong S.A."/>
            <person name="Iwama H."/>
            <person name="Gojobori T."/>
            <person name="Itoh T."/>
            <person name="Niimura Y."/>
            <person name="Fujii Y."/>
            <person name="Habara T."/>
            <person name="Sakai H."/>
            <person name="Sato Y."/>
            <person name="Wilson G."/>
            <person name="Kumar K."/>
            <person name="McCouch S."/>
            <person name="Juretic N."/>
            <person name="Hoen D."/>
            <person name="Wright S."/>
            <person name="Bruskiewich R."/>
            <person name="Bureau T."/>
            <person name="Miyao A."/>
            <person name="Hirochika H."/>
            <person name="Nishikawa T."/>
            <person name="Kadowaki K."/>
            <person name="Sugiura M."/>
            <person name="Burr B."/>
            <person name="Sasaki T."/>
        </authorList>
    </citation>
    <scope>NUCLEOTIDE SEQUENCE [LARGE SCALE GENOMIC DNA]</scope>
    <source>
        <strain evidence="3">cv. Nipponbare</strain>
    </source>
</reference>
<dbReference type="AlphaFoldDB" id="A0A0P0VHU4"/>
<feature type="transmembrane region" description="Helical" evidence="1">
    <location>
        <begin position="28"/>
        <end position="48"/>
    </location>
</feature>
<dbReference type="InParanoid" id="A0A0P0VHU4"/>
<sequence length="110" mass="11974">MPLPPPPSSYPTLAASFDAINRLHRPTISLAASIASSALTALCPIRLLRLQRPRVWLWRFAGGMRLWRSSYGAAPRAGSVCKTVACVKGICMPAKGFSVYRCDVEADARE</sequence>
<dbReference type="EMBL" id="AP014958">
    <property type="protein sequence ID" value="BAS78197.1"/>
    <property type="molecule type" value="Genomic_DNA"/>
</dbReference>
<evidence type="ECO:0000313" key="3">
    <source>
        <dbReference type="Proteomes" id="UP000059680"/>
    </source>
</evidence>
<proteinExistence type="predicted"/>
<name>A0A0P0VHU4_ORYSJ</name>
<dbReference type="Proteomes" id="UP000059680">
    <property type="component" value="Chromosome 2"/>
</dbReference>
<dbReference type="PaxDb" id="39947-A0A0P0VHU4"/>
<keyword evidence="1" id="KW-0472">Membrane</keyword>
<gene>
    <name evidence="2" type="ordered locus">Os02g0292400</name>
    <name evidence="2" type="ORF">OSNPB_020292400</name>
</gene>
<reference evidence="2 3" key="2">
    <citation type="journal article" date="2013" name="Plant Cell Physiol.">
        <title>Rice Annotation Project Database (RAP-DB): an integrative and interactive database for rice genomics.</title>
        <authorList>
            <person name="Sakai H."/>
            <person name="Lee S.S."/>
            <person name="Tanaka T."/>
            <person name="Numa H."/>
            <person name="Kim J."/>
            <person name="Kawahara Y."/>
            <person name="Wakimoto H."/>
            <person name="Yang C.C."/>
            <person name="Iwamoto M."/>
            <person name="Abe T."/>
            <person name="Yamada Y."/>
            <person name="Muto A."/>
            <person name="Inokuchi H."/>
            <person name="Ikemura T."/>
            <person name="Matsumoto T."/>
            <person name="Sasaki T."/>
            <person name="Itoh T."/>
        </authorList>
    </citation>
    <scope>NUCLEOTIDE SEQUENCE [LARGE SCALE GENOMIC DNA]</scope>
    <source>
        <strain evidence="3">cv. Nipponbare</strain>
    </source>
</reference>
<evidence type="ECO:0000256" key="1">
    <source>
        <dbReference type="SAM" id="Phobius"/>
    </source>
</evidence>
<accession>A0A0P0VHU4</accession>
<keyword evidence="1" id="KW-1133">Transmembrane helix</keyword>
<organism evidence="2 3">
    <name type="scientific">Oryza sativa subsp. japonica</name>
    <name type="common">Rice</name>
    <dbReference type="NCBI Taxonomy" id="39947"/>
    <lineage>
        <taxon>Eukaryota</taxon>
        <taxon>Viridiplantae</taxon>
        <taxon>Streptophyta</taxon>
        <taxon>Embryophyta</taxon>
        <taxon>Tracheophyta</taxon>
        <taxon>Spermatophyta</taxon>
        <taxon>Magnoliopsida</taxon>
        <taxon>Liliopsida</taxon>
        <taxon>Poales</taxon>
        <taxon>Poaceae</taxon>
        <taxon>BOP clade</taxon>
        <taxon>Oryzoideae</taxon>
        <taxon>Oryzeae</taxon>
        <taxon>Oryzinae</taxon>
        <taxon>Oryza</taxon>
        <taxon>Oryza sativa</taxon>
    </lineage>
</organism>